<gene>
    <name evidence="2" type="ORF">GO999_02485</name>
</gene>
<evidence type="ECO:0008006" key="4">
    <source>
        <dbReference type="Google" id="ProtNLM"/>
    </source>
</evidence>
<name>A0ABX7ZQQ8_9RALS</name>
<sequence length="93" mass="10410">MKSPLGAGLLAAWLVVGAWLLNDWWGTHLDLVPKPPEVFGDWLIRMTGTANAEEAGDVDFLFGLVVSFVIVSMLTWLLLATLRQVRALLRRHR</sequence>
<evidence type="ECO:0000313" key="2">
    <source>
        <dbReference type="EMBL" id="QUP57501.1"/>
    </source>
</evidence>
<reference evidence="3" key="1">
    <citation type="submission" date="2019-12" db="EMBL/GenBank/DDBJ databases">
        <title>Whole-genome sequence of tobacco pathogen Ralstonia pseudosolanacearum strain RS, originating from Yunnan province of China.</title>
        <authorList>
            <person name="Lu C.-H."/>
        </authorList>
    </citation>
    <scope>NUCLEOTIDE SEQUENCE [LARGE SCALE GENOMIC DNA]</scope>
    <source>
        <strain evidence="3">RS</strain>
    </source>
</reference>
<dbReference type="Proteomes" id="UP000680989">
    <property type="component" value="Chromosome"/>
</dbReference>
<keyword evidence="1" id="KW-0472">Membrane</keyword>
<dbReference type="EMBL" id="CP046674">
    <property type="protein sequence ID" value="QUP57501.1"/>
    <property type="molecule type" value="Genomic_DNA"/>
</dbReference>
<proteinExistence type="predicted"/>
<dbReference type="RefSeq" id="WP_069079143.1">
    <property type="nucleotide sequence ID" value="NZ_CP046674.1"/>
</dbReference>
<keyword evidence="3" id="KW-1185">Reference proteome</keyword>
<accession>A0ABX7ZQQ8</accession>
<evidence type="ECO:0000313" key="3">
    <source>
        <dbReference type="Proteomes" id="UP000680989"/>
    </source>
</evidence>
<keyword evidence="1" id="KW-0812">Transmembrane</keyword>
<evidence type="ECO:0000256" key="1">
    <source>
        <dbReference type="SAM" id="Phobius"/>
    </source>
</evidence>
<organism evidence="2 3">
    <name type="scientific">Ralstonia nicotianae</name>
    <dbReference type="NCBI Taxonomy" id="3037696"/>
    <lineage>
        <taxon>Bacteria</taxon>
        <taxon>Pseudomonadati</taxon>
        <taxon>Pseudomonadota</taxon>
        <taxon>Betaproteobacteria</taxon>
        <taxon>Burkholderiales</taxon>
        <taxon>Burkholderiaceae</taxon>
        <taxon>Ralstonia</taxon>
        <taxon>Ralstonia solanacearum species complex</taxon>
    </lineage>
</organism>
<protein>
    <recommendedName>
        <fullName evidence="4">Transmembrane protein</fullName>
    </recommendedName>
</protein>
<feature type="transmembrane region" description="Helical" evidence="1">
    <location>
        <begin position="60"/>
        <end position="82"/>
    </location>
</feature>
<keyword evidence="1" id="KW-1133">Transmembrane helix</keyword>